<dbReference type="EMBL" id="CM041535">
    <property type="protein sequence ID" value="KAI3372244.1"/>
    <property type="molecule type" value="Genomic_DNA"/>
</dbReference>
<reference evidence="1" key="1">
    <citation type="submission" date="2022-04" db="EMBL/GenBank/DDBJ databases">
        <title>Jade perch genome.</title>
        <authorList>
            <person name="Chao B."/>
        </authorList>
    </citation>
    <scope>NUCLEOTIDE SEQUENCE</scope>
    <source>
        <strain evidence="1">CB-2022</strain>
    </source>
</reference>
<feature type="non-terminal residue" evidence="1">
    <location>
        <position position="152"/>
    </location>
</feature>
<name>A0ACB8WWQ0_9TELE</name>
<gene>
    <name evidence="1" type="ORF">L3Q82_022753</name>
</gene>
<evidence type="ECO:0000313" key="1">
    <source>
        <dbReference type="EMBL" id="KAI3372244.1"/>
    </source>
</evidence>
<proteinExistence type="predicted"/>
<organism evidence="1 2">
    <name type="scientific">Scortum barcoo</name>
    <name type="common">barcoo grunter</name>
    <dbReference type="NCBI Taxonomy" id="214431"/>
    <lineage>
        <taxon>Eukaryota</taxon>
        <taxon>Metazoa</taxon>
        <taxon>Chordata</taxon>
        <taxon>Craniata</taxon>
        <taxon>Vertebrata</taxon>
        <taxon>Euteleostomi</taxon>
        <taxon>Actinopterygii</taxon>
        <taxon>Neopterygii</taxon>
        <taxon>Teleostei</taxon>
        <taxon>Neoteleostei</taxon>
        <taxon>Acanthomorphata</taxon>
        <taxon>Eupercaria</taxon>
        <taxon>Centrarchiformes</taxon>
        <taxon>Terapontoidei</taxon>
        <taxon>Terapontidae</taxon>
        <taxon>Scortum</taxon>
    </lineage>
</organism>
<comment type="caution">
    <text evidence="1">The sequence shown here is derived from an EMBL/GenBank/DDBJ whole genome shotgun (WGS) entry which is preliminary data.</text>
</comment>
<evidence type="ECO:0000313" key="2">
    <source>
        <dbReference type="Proteomes" id="UP000831701"/>
    </source>
</evidence>
<accession>A0ACB8WWQ0</accession>
<sequence length="152" mass="17139">MQGPVPEGIGPRTLLLICPSTPILSIFQGLPFYHLRNIAKIRHFLSQSDAEKLVHAFVSSRLDYLLYMVWHHHILMNLITPYHHPTRVLRSQNAGLLVVPRVSRSSLGGRAFSYQAPVLSGTSSQSGSERQTQCQCLRIDLKPSFLIKLIVR</sequence>
<protein>
    <submittedName>
        <fullName evidence="1">Uncharacterized protein</fullName>
    </submittedName>
</protein>
<keyword evidence="2" id="KW-1185">Reference proteome</keyword>
<dbReference type="Proteomes" id="UP000831701">
    <property type="component" value="Chromosome 5"/>
</dbReference>